<dbReference type="Proteomes" id="UP001180020">
    <property type="component" value="Unassembled WGS sequence"/>
</dbReference>
<accession>A0AAV9C5J0</accession>
<feature type="chain" id="PRO_5043395618" description="Secreted protein" evidence="1">
    <location>
        <begin position="23"/>
        <end position="75"/>
    </location>
</feature>
<name>A0AAV9C5J0_ACOCL</name>
<evidence type="ECO:0000313" key="2">
    <source>
        <dbReference type="EMBL" id="KAK1283967.1"/>
    </source>
</evidence>
<proteinExistence type="predicted"/>
<evidence type="ECO:0000256" key="1">
    <source>
        <dbReference type="SAM" id="SignalP"/>
    </source>
</evidence>
<keyword evidence="1" id="KW-0732">Signal</keyword>
<comment type="caution">
    <text evidence="2">The sequence shown here is derived from an EMBL/GenBank/DDBJ whole genome shotgun (WGS) entry which is preliminary data.</text>
</comment>
<gene>
    <name evidence="2" type="ORF">QJS10_CPB21g01407</name>
</gene>
<reference evidence="2" key="2">
    <citation type="submission" date="2023-06" db="EMBL/GenBank/DDBJ databases">
        <authorList>
            <person name="Ma L."/>
            <person name="Liu K.-W."/>
            <person name="Li Z."/>
            <person name="Hsiao Y.-Y."/>
            <person name="Qi Y."/>
            <person name="Fu T."/>
            <person name="Tang G."/>
            <person name="Zhang D."/>
            <person name="Sun W.-H."/>
            <person name="Liu D.-K."/>
            <person name="Li Y."/>
            <person name="Chen G.-Z."/>
            <person name="Liu X.-D."/>
            <person name="Liao X.-Y."/>
            <person name="Jiang Y.-T."/>
            <person name="Yu X."/>
            <person name="Hao Y."/>
            <person name="Huang J."/>
            <person name="Zhao X.-W."/>
            <person name="Ke S."/>
            <person name="Chen Y.-Y."/>
            <person name="Wu W.-L."/>
            <person name="Hsu J.-L."/>
            <person name="Lin Y.-F."/>
            <person name="Huang M.-D."/>
            <person name="Li C.-Y."/>
            <person name="Huang L."/>
            <person name="Wang Z.-W."/>
            <person name="Zhao X."/>
            <person name="Zhong W.-Y."/>
            <person name="Peng D.-H."/>
            <person name="Ahmad S."/>
            <person name="Lan S."/>
            <person name="Zhang J.-S."/>
            <person name="Tsai W.-C."/>
            <person name="Van De Peer Y."/>
            <person name="Liu Z.-J."/>
        </authorList>
    </citation>
    <scope>NUCLEOTIDE SEQUENCE</scope>
    <source>
        <strain evidence="2">CP</strain>
        <tissue evidence="2">Leaves</tissue>
    </source>
</reference>
<keyword evidence="3" id="KW-1185">Reference proteome</keyword>
<sequence>MGWWLFVVMVVEILMCTIFSSSQDLVDRMCGDPSTSEWFDPTLRDTFDARNRASRIHGVYLHPYCVRYCMLGLYG</sequence>
<reference evidence="2" key="1">
    <citation type="journal article" date="2023" name="Nat. Commun.">
        <title>Diploid and tetraploid genomes of Acorus and the evolution of monocots.</title>
        <authorList>
            <person name="Ma L."/>
            <person name="Liu K.W."/>
            <person name="Li Z."/>
            <person name="Hsiao Y.Y."/>
            <person name="Qi Y."/>
            <person name="Fu T."/>
            <person name="Tang G.D."/>
            <person name="Zhang D."/>
            <person name="Sun W.H."/>
            <person name="Liu D.K."/>
            <person name="Li Y."/>
            <person name="Chen G.Z."/>
            <person name="Liu X.D."/>
            <person name="Liao X.Y."/>
            <person name="Jiang Y.T."/>
            <person name="Yu X."/>
            <person name="Hao Y."/>
            <person name="Huang J."/>
            <person name="Zhao X.W."/>
            <person name="Ke S."/>
            <person name="Chen Y.Y."/>
            <person name="Wu W.L."/>
            <person name="Hsu J.L."/>
            <person name="Lin Y.F."/>
            <person name="Huang M.D."/>
            <person name="Li C.Y."/>
            <person name="Huang L."/>
            <person name="Wang Z.W."/>
            <person name="Zhao X."/>
            <person name="Zhong W.Y."/>
            <person name="Peng D.H."/>
            <person name="Ahmad S."/>
            <person name="Lan S."/>
            <person name="Zhang J.S."/>
            <person name="Tsai W.C."/>
            <person name="Van de Peer Y."/>
            <person name="Liu Z.J."/>
        </authorList>
    </citation>
    <scope>NUCLEOTIDE SEQUENCE</scope>
    <source>
        <strain evidence="2">CP</strain>
    </source>
</reference>
<dbReference type="AlphaFoldDB" id="A0AAV9C5J0"/>
<evidence type="ECO:0008006" key="4">
    <source>
        <dbReference type="Google" id="ProtNLM"/>
    </source>
</evidence>
<evidence type="ECO:0000313" key="3">
    <source>
        <dbReference type="Proteomes" id="UP001180020"/>
    </source>
</evidence>
<organism evidence="2 3">
    <name type="scientific">Acorus calamus</name>
    <name type="common">Sweet flag</name>
    <dbReference type="NCBI Taxonomy" id="4465"/>
    <lineage>
        <taxon>Eukaryota</taxon>
        <taxon>Viridiplantae</taxon>
        <taxon>Streptophyta</taxon>
        <taxon>Embryophyta</taxon>
        <taxon>Tracheophyta</taxon>
        <taxon>Spermatophyta</taxon>
        <taxon>Magnoliopsida</taxon>
        <taxon>Liliopsida</taxon>
        <taxon>Acoraceae</taxon>
        <taxon>Acorus</taxon>
    </lineage>
</organism>
<protein>
    <recommendedName>
        <fullName evidence="4">Secreted protein</fullName>
    </recommendedName>
</protein>
<dbReference type="EMBL" id="JAUJYO010000021">
    <property type="protein sequence ID" value="KAK1283967.1"/>
    <property type="molecule type" value="Genomic_DNA"/>
</dbReference>
<feature type="signal peptide" evidence="1">
    <location>
        <begin position="1"/>
        <end position="22"/>
    </location>
</feature>